<dbReference type="RefSeq" id="WP_226393063.1">
    <property type="nucleotide sequence ID" value="NZ_JADCKB010000017.1"/>
</dbReference>
<accession>A0A9D5R8Z0</accession>
<evidence type="ECO:0000313" key="4">
    <source>
        <dbReference type="Proteomes" id="UP000806542"/>
    </source>
</evidence>
<comment type="caution">
    <text evidence="3">The sequence shown here is derived from an EMBL/GenBank/DDBJ whole genome shotgun (WGS) entry which is preliminary data.</text>
</comment>
<dbReference type="Gene3D" id="2.60.120.560">
    <property type="entry name" value="Exo-inulinase, domain 1"/>
    <property type="match status" value="1"/>
</dbReference>
<evidence type="ECO:0008006" key="5">
    <source>
        <dbReference type="Google" id="ProtNLM"/>
    </source>
</evidence>
<evidence type="ECO:0000313" key="3">
    <source>
        <dbReference type="EMBL" id="MBE5040510.1"/>
    </source>
</evidence>
<protein>
    <recommendedName>
        <fullName evidence="5">SLH domain-containing protein</fullName>
    </recommendedName>
</protein>
<evidence type="ECO:0000256" key="1">
    <source>
        <dbReference type="SAM" id="MobiDB-lite"/>
    </source>
</evidence>
<feature type="compositionally biased region" description="Basic and acidic residues" evidence="1">
    <location>
        <begin position="212"/>
        <end position="237"/>
    </location>
</feature>
<keyword evidence="4" id="KW-1185">Reference proteome</keyword>
<proteinExistence type="predicted"/>
<dbReference type="EMBL" id="JADCKB010000017">
    <property type="protein sequence ID" value="MBE5040510.1"/>
    <property type="molecule type" value="Genomic_DNA"/>
</dbReference>
<feature type="chain" id="PRO_5038890369" description="SLH domain-containing protein" evidence="2">
    <location>
        <begin position="27"/>
        <end position="1091"/>
    </location>
</feature>
<sequence length="1091" mass="124277">MSNICKRIFCLILCVLFVAEICPAFAQSDELNKRFDSSDNAAELSDKWKLPDNSEFREDGLHDDSGFGAMLLYNAAEWSEKYEYEAEFCLPFMNSGRVLFNYVDTKNCNYVEVSPKSKTIAIKTVVNQVRYTVAETKISDNLTNDTIYRVKILSNGGDGISVEMSTGKNMVTYFQDEYAMETNKVGKVGFYANDNPLHVISVSAKEIGKSDYEIPKEEGTSHIIADGKDDMSNHEENSGAENGDDGQESIDLMPYNELVKMGIMNDGEDAGSDLTTAEYNDIMDKLKWSSDADGEYVRMRDIIKDTVDMLGYGGIVDPKNSYYQQAAKLKLFDGVTLTKDRVKRYAAAQILYNAFFVEIMTGTYWTNGKVTYHIERGRRLLDDVIGIRCIKGICEDDGINSLSGKTETGKESVKIGGNIYKYSADWNAEFLGRYVRAYIKESDDGMDEAFLIEPMQNAKCITIMAKDYVGFENNVLRYIAENGRTKEVRLAPSVPVLQNGSYVSSYDSDIFKINRGKIVISADTSGKVIAVMIYSYDVEYVENVNAEKIKLQKMIDDGMFDVVQMFYRDKTAFELNMLKEGDVVHIMKNDRSLILVISAEQVINFDVKNLWKNNEEISVSDGTGQYSVRVCNADELLKSRLQPNNKLNLYFDIFDEIVYAGISEENVMMYGCLVDVAISEEAFSNKIKMLVYKEDSEKRVYEINKKVNYCDENGSVRRLKPEELYGELKGKNTMISYKISDKGEISYIEMPVLSYEKNSEAQLTMLVDENTSRNYIYRSIDTSFGHRWYVAETTKSFIVSSGDKRDISEYTIREGTGIYIYNTDYKFKAFSKRGDITADFVILYDRFNTEQLKPSFDENLLYVTEIASAINDDGEIKTVLTFGNGEVMYADDAAVENCYDMYTIADAEPKLHKLNVGDVVTVNQNPIDDEIKSFMIVYRPVSDDGDCAATLFEGEEYSSSERSNPYMFDSSYARQSNNLSIPDDKKYTRIFFGWVYRVDNNVIEVTTQNLRKTGYDKYNEQFVTERYRINFYRNPAVTNCMYNFDRKKVGDCRKAEITDFRSYEDYGKECSAVVVSCTGDKYSIVLLNDVI</sequence>
<reference evidence="3" key="1">
    <citation type="submission" date="2020-10" db="EMBL/GenBank/DDBJ databases">
        <title>ChiBAC.</title>
        <authorList>
            <person name="Zenner C."/>
            <person name="Hitch T.C.A."/>
            <person name="Clavel T."/>
        </authorList>
    </citation>
    <scope>NUCLEOTIDE SEQUENCE</scope>
    <source>
        <strain evidence="3">DSM 107454</strain>
    </source>
</reference>
<keyword evidence="2" id="KW-0732">Signal</keyword>
<evidence type="ECO:0000256" key="2">
    <source>
        <dbReference type="SAM" id="SignalP"/>
    </source>
</evidence>
<organism evidence="3 4">
    <name type="scientific">Ructibacterium gallinarum</name>
    <dbReference type="NCBI Taxonomy" id="2779355"/>
    <lineage>
        <taxon>Bacteria</taxon>
        <taxon>Bacillati</taxon>
        <taxon>Bacillota</taxon>
        <taxon>Clostridia</taxon>
        <taxon>Eubacteriales</taxon>
        <taxon>Oscillospiraceae</taxon>
        <taxon>Ructibacterium</taxon>
    </lineage>
</organism>
<gene>
    <name evidence="3" type="ORF">INF28_08565</name>
</gene>
<name>A0A9D5R8Z0_9FIRM</name>
<feature type="region of interest" description="Disordered" evidence="1">
    <location>
        <begin position="212"/>
        <end position="249"/>
    </location>
</feature>
<feature type="signal peptide" evidence="2">
    <location>
        <begin position="1"/>
        <end position="26"/>
    </location>
</feature>
<dbReference type="AlphaFoldDB" id="A0A9D5R8Z0"/>
<dbReference type="Proteomes" id="UP000806542">
    <property type="component" value="Unassembled WGS sequence"/>
</dbReference>